<evidence type="ECO:0000259" key="10">
    <source>
        <dbReference type="PROSITE" id="PS50157"/>
    </source>
</evidence>
<dbReference type="InterPro" id="IPR013087">
    <property type="entry name" value="Znf_C2H2_type"/>
</dbReference>
<dbReference type="InterPro" id="IPR050527">
    <property type="entry name" value="Snail/Krueppel_Znf"/>
</dbReference>
<dbReference type="Proteomes" id="UP000053257">
    <property type="component" value="Unassembled WGS sequence"/>
</dbReference>
<dbReference type="Gene3D" id="3.30.40.10">
    <property type="entry name" value="Zinc/RING finger domain, C3HC4 (zinc finger)"/>
    <property type="match status" value="1"/>
</dbReference>
<dbReference type="PROSITE" id="PS50089">
    <property type="entry name" value="ZF_RING_2"/>
    <property type="match status" value="1"/>
</dbReference>
<dbReference type="SMART" id="SM00184">
    <property type="entry name" value="RING"/>
    <property type="match status" value="1"/>
</dbReference>
<dbReference type="InterPro" id="IPR017907">
    <property type="entry name" value="Znf_RING_CS"/>
</dbReference>
<keyword evidence="5" id="KW-0862">Zinc</keyword>
<dbReference type="GO" id="GO:0000981">
    <property type="term" value="F:DNA-binding transcription factor activity, RNA polymerase II-specific"/>
    <property type="evidence" value="ECO:0007669"/>
    <property type="project" value="TreeGrafter"/>
</dbReference>
<protein>
    <recommendedName>
        <fullName evidence="13">RING-type domain-containing protein</fullName>
    </recommendedName>
</protein>
<gene>
    <name evidence="11" type="ORF">PHLGIDRAFT_130740</name>
</gene>
<dbReference type="GO" id="GO:0000978">
    <property type="term" value="F:RNA polymerase II cis-regulatory region sequence-specific DNA binding"/>
    <property type="evidence" value="ECO:0007669"/>
    <property type="project" value="TreeGrafter"/>
</dbReference>
<dbReference type="PROSITE" id="PS50157">
    <property type="entry name" value="ZINC_FINGER_C2H2_2"/>
    <property type="match status" value="4"/>
</dbReference>
<evidence type="ECO:0008006" key="13">
    <source>
        <dbReference type="Google" id="ProtNLM"/>
    </source>
</evidence>
<feature type="domain" description="C2H2-type" evidence="10">
    <location>
        <begin position="32"/>
        <end position="60"/>
    </location>
</feature>
<dbReference type="Pfam" id="PF13923">
    <property type="entry name" value="zf-C3HC4_2"/>
    <property type="match status" value="1"/>
</dbReference>
<evidence type="ECO:0000256" key="2">
    <source>
        <dbReference type="ARBA" id="ARBA00022723"/>
    </source>
</evidence>
<dbReference type="STRING" id="745531.A0A0C3PBS0"/>
<keyword evidence="6" id="KW-0539">Nucleus</keyword>
<dbReference type="PROSITE" id="PS00518">
    <property type="entry name" value="ZF_RING_1"/>
    <property type="match status" value="1"/>
</dbReference>
<dbReference type="SUPFAM" id="SSF57667">
    <property type="entry name" value="beta-beta-alpha zinc fingers"/>
    <property type="match status" value="1"/>
</dbReference>
<keyword evidence="4 7" id="KW-0863">Zinc-finger</keyword>
<dbReference type="OrthoDB" id="2756487at2759"/>
<evidence type="ECO:0000259" key="9">
    <source>
        <dbReference type="PROSITE" id="PS50089"/>
    </source>
</evidence>
<dbReference type="SMART" id="SM00355">
    <property type="entry name" value="ZnF_C2H2"/>
    <property type="match status" value="4"/>
</dbReference>
<evidence type="ECO:0000313" key="11">
    <source>
        <dbReference type="EMBL" id="KIP02433.1"/>
    </source>
</evidence>
<dbReference type="InterPro" id="IPR001841">
    <property type="entry name" value="Znf_RING"/>
</dbReference>
<dbReference type="EMBL" id="KN840676">
    <property type="protein sequence ID" value="KIP02433.1"/>
    <property type="molecule type" value="Genomic_DNA"/>
</dbReference>
<dbReference type="PANTHER" id="PTHR24388">
    <property type="entry name" value="ZINC FINGER PROTEIN"/>
    <property type="match status" value="1"/>
</dbReference>
<dbReference type="InterPro" id="IPR036236">
    <property type="entry name" value="Znf_C2H2_sf"/>
</dbReference>
<dbReference type="HOGENOM" id="CLU_860819_0_0_1"/>
<dbReference type="SUPFAM" id="SSF57850">
    <property type="entry name" value="RING/U-box"/>
    <property type="match status" value="1"/>
</dbReference>
<feature type="domain" description="C2H2-type" evidence="10">
    <location>
        <begin position="61"/>
        <end position="89"/>
    </location>
</feature>
<dbReference type="GO" id="GO:0008270">
    <property type="term" value="F:zinc ion binding"/>
    <property type="evidence" value="ECO:0007669"/>
    <property type="project" value="UniProtKB-KW"/>
</dbReference>
<evidence type="ECO:0000256" key="7">
    <source>
        <dbReference type="PROSITE-ProRule" id="PRU00042"/>
    </source>
</evidence>
<reference evidence="11 12" key="1">
    <citation type="journal article" date="2014" name="PLoS Genet.">
        <title>Analysis of the Phlebiopsis gigantea genome, transcriptome and secretome provides insight into its pioneer colonization strategies of wood.</title>
        <authorList>
            <person name="Hori C."/>
            <person name="Ishida T."/>
            <person name="Igarashi K."/>
            <person name="Samejima M."/>
            <person name="Suzuki H."/>
            <person name="Master E."/>
            <person name="Ferreira P."/>
            <person name="Ruiz-Duenas F.J."/>
            <person name="Held B."/>
            <person name="Canessa P."/>
            <person name="Larrondo L.F."/>
            <person name="Schmoll M."/>
            <person name="Druzhinina I.S."/>
            <person name="Kubicek C.P."/>
            <person name="Gaskell J.A."/>
            <person name="Kersten P."/>
            <person name="St John F."/>
            <person name="Glasner J."/>
            <person name="Sabat G."/>
            <person name="Splinter BonDurant S."/>
            <person name="Syed K."/>
            <person name="Yadav J."/>
            <person name="Mgbeahuruike A.C."/>
            <person name="Kovalchuk A."/>
            <person name="Asiegbu F.O."/>
            <person name="Lackner G."/>
            <person name="Hoffmeister D."/>
            <person name="Rencoret J."/>
            <person name="Gutierrez A."/>
            <person name="Sun H."/>
            <person name="Lindquist E."/>
            <person name="Barry K."/>
            <person name="Riley R."/>
            <person name="Grigoriev I.V."/>
            <person name="Henrissat B."/>
            <person name="Kues U."/>
            <person name="Berka R.M."/>
            <person name="Martinez A.T."/>
            <person name="Covert S.F."/>
            <person name="Blanchette R.A."/>
            <person name="Cullen D."/>
        </authorList>
    </citation>
    <scope>NUCLEOTIDE SEQUENCE [LARGE SCALE GENOMIC DNA]</scope>
    <source>
        <strain evidence="11 12">11061_1 CR5-6</strain>
    </source>
</reference>
<evidence type="ECO:0000256" key="6">
    <source>
        <dbReference type="ARBA" id="ARBA00023242"/>
    </source>
</evidence>
<evidence type="ECO:0000256" key="1">
    <source>
        <dbReference type="ARBA" id="ARBA00004123"/>
    </source>
</evidence>
<dbReference type="PANTHER" id="PTHR24388:SF54">
    <property type="entry name" value="PROTEIN ESCARGOT"/>
    <property type="match status" value="1"/>
</dbReference>
<dbReference type="Gene3D" id="3.30.160.60">
    <property type="entry name" value="Classic Zinc Finger"/>
    <property type="match status" value="2"/>
</dbReference>
<dbReference type="AlphaFoldDB" id="A0A0C3PBS0"/>
<dbReference type="GO" id="GO:0005634">
    <property type="term" value="C:nucleus"/>
    <property type="evidence" value="ECO:0007669"/>
    <property type="project" value="UniProtKB-SubCell"/>
</dbReference>
<feature type="domain" description="C2H2-type" evidence="10">
    <location>
        <begin position="5"/>
        <end position="34"/>
    </location>
</feature>
<keyword evidence="2" id="KW-0479">Metal-binding</keyword>
<feature type="compositionally biased region" description="Low complexity" evidence="8">
    <location>
        <begin position="202"/>
        <end position="215"/>
    </location>
</feature>
<accession>A0A0C3PBS0</accession>
<evidence type="ECO:0000256" key="5">
    <source>
        <dbReference type="ARBA" id="ARBA00022833"/>
    </source>
</evidence>
<evidence type="ECO:0000256" key="4">
    <source>
        <dbReference type="ARBA" id="ARBA00022771"/>
    </source>
</evidence>
<keyword evidence="12" id="KW-1185">Reference proteome</keyword>
<sequence>MTAAYKCHDCEEEYETVKALTKHARNSCHKAFRCGYCSDKFMNGDEVLRHTRKVHLPKWPFQCPLCTKKATSEMGLIEHFKAKHDAEELFPCRLCVRLFSTSVDLEDHRDLAHPQETAVPEVDGSDESLLSANAAVNEESMGDFQSAYNPSLDKDLSSVLPLGVRNDKDAIDADTRSGPIGEESASSTTNADNVPGSRERSSSLVASDSGSSGWSEVGRTLSDVNSVDSERELKFDVEAHCTSSEAEDCPGGRSELTRAPQKRPNAANARTTAGACQICELAPTSPVVTACGHLFCRGCIIAELPKDLSCPACERCILVQVDM</sequence>
<proteinExistence type="predicted"/>
<evidence type="ECO:0000313" key="12">
    <source>
        <dbReference type="Proteomes" id="UP000053257"/>
    </source>
</evidence>
<dbReference type="PROSITE" id="PS00028">
    <property type="entry name" value="ZINC_FINGER_C2H2_1"/>
    <property type="match status" value="2"/>
</dbReference>
<evidence type="ECO:0000256" key="8">
    <source>
        <dbReference type="SAM" id="MobiDB-lite"/>
    </source>
</evidence>
<organism evidence="11 12">
    <name type="scientific">Phlebiopsis gigantea (strain 11061_1 CR5-6)</name>
    <name type="common">White-rot fungus</name>
    <name type="synonym">Peniophora gigantea</name>
    <dbReference type="NCBI Taxonomy" id="745531"/>
    <lineage>
        <taxon>Eukaryota</taxon>
        <taxon>Fungi</taxon>
        <taxon>Dikarya</taxon>
        <taxon>Basidiomycota</taxon>
        <taxon>Agaricomycotina</taxon>
        <taxon>Agaricomycetes</taxon>
        <taxon>Polyporales</taxon>
        <taxon>Phanerochaetaceae</taxon>
        <taxon>Phlebiopsis</taxon>
    </lineage>
</organism>
<feature type="region of interest" description="Disordered" evidence="8">
    <location>
        <begin position="169"/>
        <end position="218"/>
    </location>
</feature>
<evidence type="ECO:0000256" key="3">
    <source>
        <dbReference type="ARBA" id="ARBA00022737"/>
    </source>
</evidence>
<dbReference type="InterPro" id="IPR013083">
    <property type="entry name" value="Znf_RING/FYVE/PHD"/>
</dbReference>
<comment type="subcellular location">
    <subcellularLocation>
        <location evidence="1">Nucleus</location>
    </subcellularLocation>
</comment>
<feature type="domain" description="C2H2-type" evidence="10">
    <location>
        <begin position="90"/>
        <end position="118"/>
    </location>
</feature>
<name>A0A0C3PBS0_PHLG1</name>
<keyword evidence="3" id="KW-0677">Repeat</keyword>
<feature type="domain" description="RING-type" evidence="9">
    <location>
        <begin position="276"/>
        <end position="314"/>
    </location>
</feature>
<feature type="region of interest" description="Disordered" evidence="8">
    <location>
        <begin position="245"/>
        <end position="266"/>
    </location>
</feature>